<evidence type="ECO:0000313" key="1">
    <source>
        <dbReference type="EMBL" id="KNZ58128.1"/>
    </source>
</evidence>
<comment type="caution">
    <text evidence="1">The sequence shown here is derived from an EMBL/GenBank/DDBJ whole genome shotgun (WGS) entry which is preliminary data.</text>
</comment>
<evidence type="ECO:0000313" key="2">
    <source>
        <dbReference type="Proteomes" id="UP000037035"/>
    </source>
</evidence>
<accession>A0A0L6VBK3</accession>
<gene>
    <name evidence="1" type="ORF">VP01_1996g2</name>
</gene>
<dbReference type="AlphaFoldDB" id="A0A0L6VBK3"/>
<dbReference type="Proteomes" id="UP000037035">
    <property type="component" value="Unassembled WGS sequence"/>
</dbReference>
<organism evidence="1 2">
    <name type="scientific">Puccinia sorghi</name>
    <dbReference type="NCBI Taxonomy" id="27349"/>
    <lineage>
        <taxon>Eukaryota</taxon>
        <taxon>Fungi</taxon>
        <taxon>Dikarya</taxon>
        <taxon>Basidiomycota</taxon>
        <taxon>Pucciniomycotina</taxon>
        <taxon>Pucciniomycetes</taxon>
        <taxon>Pucciniales</taxon>
        <taxon>Pucciniaceae</taxon>
        <taxon>Puccinia</taxon>
    </lineage>
</organism>
<keyword evidence="2" id="KW-1185">Reference proteome</keyword>
<feature type="non-terminal residue" evidence="1">
    <location>
        <position position="107"/>
    </location>
</feature>
<sequence>MMFHPENKSDSDLEDYFSFFKNQYKKQYLTGRGSTTQFHPQYQFSSIQSLPESCFQKLFRMSWPCFLNLLHLIKPDPIFYKKSQNPQQDQLFSDSRIYSKLDTEQST</sequence>
<name>A0A0L6VBK3_9BASI</name>
<protein>
    <submittedName>
        <fullName evidence="1">Uncharacterized protein</fullName>
    </submittedName>
</protein>
<proteinExistence type="predicted"/>
<dbReference type="EMBL" id="LAVV01006832">
    <property type="protein sequence ID" value="KNZ58128.1"/>
    <property type="molecule type" value="Genomic_DNA"/>
</dbReference>
<reference evidence="1 2" key="1">
    <citation type="submission" date="2015-08" db="EMBL/GenBank/DDBJ databases">
        <title>Next Generation Sequencing and Analysis of the Genome of Puccinia sorghi L Schw, the Causal Agent of Maize Common Rust.</title>
        <authorList>
            <person name="Rochi L."/>
            <person name="Burguener G."/>
            <person name="Darino M."/>
            <person name="Turjanski A."/>
            <person name="Kreff E."/>
            <person name="Dieguez M.J."/>
            <person name="Sacco F."/>
        </authorList>
    </citation>
    <scope>NUCLEOTIDE SEQUENCE [LARGE SCALE GENOMIC DNA]</scope>
    <source>
        <strain evidence="1 2">RO10H11247</strain>
    </source>
</reference>
<dbReference type="VEuPathDB" id="FungiDB:VP01_1996g2"/>